<gene>
    <name evidence="4" type="ORF">SAMN04487911_10598</name>
</gene>
<dbReference type="InterPro" id="IPR029056">
    <property type="entry name" value="Ribokinase-like"/>
</dbReference>
<sequence>MENRPYVLTIAGLDPSSGAGITADIKAMEALNCYGLSVCTAITVQNDVSLKAVYWTTLTVILEQIEFLFDRFDITVVKIGVVEDWTVLNTILTVLHQKNNDIKIVLDPVLSSSSSYRFHDSDRAEFYQVLEKIYVLTPNYLEVQELFPDRDIVINISEITQRANLLLKGGHHPNRIGEDVLYLTNDEVYRFSPKVDKVFQKHGSGCVLSSYIASYLALGESLHQACEKAKINIESFLNSNSSLLGYH</sequence>
<reference evidence="4 5" key="1">
    <citation type="submission" date="2016-11" db="EMBL/GenBank/DDBJ databases">
        <authorList>
            <person name="Jaros S."/>
            <person name="Januszkiewicz K."/>
            <person name="Wedrychowicz H."/>
        </authorList>
    </citation>
    <scope>NUCLEOTIDE SEQUENCE [LARGE SCALE GENOMIC DNA]</scope>
    <source>
        <strain evidence="4 5">CGMCC 1.8863</strain>
    </source>
</reference>
<dbReference type="InterPro" id="IPR013749">
    <property type="entry name" value="PM/HMP-P_kinase-1"/>
</dbReference>
<organism evidence="4 5">
    <name type="scientific">Arenibacter nanhaiticus</name>
    <dbReference type="NCBI Taxonomy" id="558155"/>
    <lineage>
        <taxon>Bacteria</taxon>
        <taxon>Pseudomonadati</taxon>
        <taxon>Bacteroidota</taxon>
        <taxon>Flavobacteriia</taxon>
        <taxon>Flavobacteriales</taxon>
        <taxon>Flavobacteriaceae</taxon>
        <taxon>Arenibacter</taxon>
    </lineage>
</organism>
<name>A0A1M6DQB4_9FLAO</name>
<dbReference type="InterPro" id="IPR004399">
    <property type="entry name" value="HMP/HMP-P_kinase_dom"/>
</dbReference>
<evidence type="ECO:0000256" key="1">
    <source>
        <dbReference type="ARBA" id="ARBA00004948"/>
    </source>
</evidence>
<evidence type="ECO:0000256" key="2">
    <source>
        <dbReference type="ARBA" id="ARBA00012135"/>
    </source>
</evidence>
<dbReference type="STRING" id="558155.SAMN04487911_10598"/>
<dbReference type="RefSeq" id="WP_072763524.1">
    <property type="nucleotide sequence ID" value="NZ_FQYX01000005.1"/>
</dbReference>
<dbReference type="Proteomes" id="UP000184231">
    <property type="component" value="Unassembled WGS sequence"/>
</dbReference>
<dbReference type="PANTHER" id="PTHR20858">
    <property type="entry name" value="PHOSPHOMETHYLPYRIMIDINE KINASE"/>
    <property type="match status" value="1"/>
</dbReference>
<dbReference type="Gene3D" id="3.40.1190.20">
    <property type="match status" value="1"/>
</dbReference>
<proteinExistence type="predicted"/>
<feature type="domain" description="Pyridoxamine kinase/Phosphomethylpyrimidine kinase" evidence="3">
    <location>
        <begin position="14"/>
        <end position="240"/>
    </location>
</feature>
<dbReference type="GO" id="GO:0008902">
    <property type="term" value="F:hydroxymethylpyrimidine kinase activity"/>
    <property type="evidence" value="ECO:0007669"/>
    <property type="project" value="UniProtKB-EC"/>
</dbReference>
<evidence type="ECO:0000259" key="3">
    <source>
        <dbReference type="Pfam" id="PF08543"/>
    </source>
</evidence>
<dbReference type="EC" id="2.7.1.49" evidence="2"/>
<evidence type="ECO:0000313" key="4">
    <source>
        <dbReference type="EMBL" id="SHI75427.1"/>
    </source>
</evidence>
<comment type="pathway">
    <text evidence="1">Cofactor biosynthesis; thiamine diphosphate biosynthesis.</text>
</comment>
<dbReference type="SUPFAM" id="SSF53613">
    <property type="entry name" value="Ribokinase-like"/>
    <property type="match status" value="1"/>
</dbReference>
<dbReference type="GO" id="GO:0008972">
    <property type="term" value="F:phosphomethylpyrimidine kinase activity"/>
    <property type="evidence" value="ECO:0007669"/>
    <property type="project" value="InterPro"/>
</dbReference>
<dbReference type="OrthoDB" id="9810880at2"/>
<dbReference type="EMBL" id="FQYX01000005">
    <property type="protein sequence ID" value="SHI75427.1"/>
    <property type="molecule type" value="Genomic_DNA"/>
</dbReference>
<dbReference type="AlphaFoldDB" id="A0A1M6DQB4"/>
<keyword evidence="5" id="KW-1185">Reference proteome</keyword>
<dbReference type="GO" id="GO:0005829">
    <property type="term" value="C:cytosol"/>
    <property type="evidence" value="ECO:0007669"/>
    <property type="project" value="TreeGrafter"/>
</dbReference>
<keyword evidence="4" id="KW-0808">Transferase</keyword>
<dbReference type="CDD" id="cd01169">
    <property type="entry name" value="HMPP_kinase"/>
    <property type="match status" value="1"/>
</dbReference>
<evidence type="ECO:0000313" key="5">
    <source>
        <dbReference type="Proteomes" id="UP000184231"/>
    </source>
</evidence>
<protein>
    <recommendedName>
        <fullName evidence="2">hydroxymethylpyrimidine kinase</fullName>
        <ecNumber evidence="2">2.7.1.49</ecNumber>
    </recommendedName>
</protein>
<keyword evidence="4" id="KW-0418">Kinase</keyword>
<accession>A0A1M6DQB4</accession>
<dbReference type="Pfam" id="PF08543">
    <property type="entry name" value="Phos_pyr_kin"/>
    <property type="match status" value="1"/>
</dbReference>
<dbReference type="GO" id="GO:0009228">
    <property type="term" value="P:thiamine biosynthetic process"/>
    <property type="evidence" value="ECO:0007669"/>
    <property type="project" value="InterPro"/>
</dbReference>
<dbReference type="PANTHER" id="PTHR20858:SF17">
    <property type="entry name" value="HYDROXYMETHYLPYRIMIDINE_PHOSPHOMETHYLPYRIMIDINE KINASE THI20-RELATED"/>
    <property type="match status" value="1"/>
</dbReference>